<reference evidence="5 6" key="1">
    <citation type="submission" date="2019-04" db="EMBL/GenBank/DDBJ databases">
        <title>High contiguity whole genome sequence and gene annotation resource for two Venturia nashicola isolates.</title>
        <authorList>
            <person name="Prokchorchik M."/>
            <person name="Won K."/>
            <person name="Lee Y."/>
            <person name="Choi E.D."/>
            <person name="Segonzac C."/>
            <person name="Sohn K.H."/>
        </authorList>
    </citation>
    <scope>NUCLEOTIDE SEQUENCE [LARGE SCALE GENOMIC DNA]</scope>
    <source>
        <strain evidence="5 6">PRI2</strain>
    </source>
</reference>
<dbReference type="GO" id="GO:0006355">
    <property type="term" value="P:regulation of DNA-templated transcription"/>
    <property type="evidence" value="ECO:0007669"/>
    <property type="project" value="InterPro"/>
</dbReference>
<evidence type="ECO:0000256" key="1">
    <source>
        <dbReference type="ARBA" id="ARBA00004123"/>
    </source>
</evidence>
<protein>
    <submittedName>
        <fullName evidence="5">Uncharacterized protein</fullName>
    </submittedName>
</protein>
<name>A0A4Z1PFG0_9PEZI</name>
<comment type="subcellular location">
    <subcellularLocation>
        <location evidence="1 3">Nucleus</location>
    </subcellularLocation>
</comment>
<dbReference type="Gene3D" id="1.20.1160.11">
    <property type="entry name" value="Paired amphipathic helix"/>
    <property type="match status" value="1"/>
</dbReference>
<feature type="coiled-coil region" evidence="4">
    <location>
        <begin position="257"/>
        <end position="319"/>
    </location>
</feature>
<evidence type="ECO:0000256" key="4">
    <source>
        <dbReference type="SAM" id="Coils"/>
    </source>
</evidence>
<dbReference type="Proteomes" id="UP000298493">
    <property type="component" value="Unassembled WGS sequence"/>
</dbReference>
<accession>A0A4Z1PFG0</accession>
<dbReference type="GO" id="GO:0005634">
    <property type="term" value="C:nucleus"/>
    <property type="evidence" value="ECO:0007669"/>
    <property type="project" value="UniProtKB-SubCell"/>
</dbReference>
<organism evidence="5 6">
    <name type="scientific">Venturia nashicola</name>
    <dbReference type="NCBI Taxonomy" id="86259"/>
    <lineage>
        <taxon>Eukaryota</taxon>
        <taxon>Fungi</taxon>
        <taxon>Dikarya</taxon>
        <taxon>Ascomycota</taxon>
        <taxon>Pezizomycotina</taxon>
        <taxon>Dothideomycetes</taxon>
        <taxon>Pleosporomycetidae</taxon>
        <taxon>Venturiales</taxon>
        <taxon>Venturiaceae</taxon>
        <taxon>Venturia</taxon>
    </lineage>
</organism>
<keyword evidence="6" id="KW-1185">Reference proteome</keyword>
<dbReference type="EMBL" id="SNSC02000002">
    <property type="protein sequence ID" value="TID26394.1"/>
    <property type="molecule type" value="Genomic_DNA"/>
</dbReference>
<keyword evidence="2 3" id="KW-0539">Nucleus</keyword>
<evidence type="ECO:0000313" key="5">
    <source>
        <dbReference type="EMBL" id="TID26394.1"/>
    </source>
</evidence>
<dbReference type="InterPro" id="IPR003822">
    <property type="entry name" value="PAH"/>
</dbReference>
<dbReference type="PROSITE" id="PS51477">
    <property type="entry name" value="PAH"/>
    <property type="match status" value="1"/>
</dbReference>
<comment type="caution">
    <text evidence="5">The sequence shown here is derived from an EMBL/GenBank/DDBJ whole genome shotgun (WGS) entry which is preliminary data.</text>
</comment>
<evidence type="ECO:0000256" key="2">
    <source>
        <dbReference type="ARBA" id="ARBA00023242"/>
    </source>
</evidence>
<dbReference type="STRING" id="86259.A0A4Z1PFG0"/>
<dbReference type="SUPFAM" id="SSF47762">
    <property type="entry name" value="PAH2 domain"/>
    <property type="match status" value="1"/>
</dbReference>
<sequence length="325" mass="36284">MTTQEKYDIVASQHCRAENAEWSTIDGQDISDMLNCNEVGKEHHYHDGLAVRTKVDSVIGMHSPELATAGSEKPDVKVEDGKSSVKNSMAYHLQTVEDEYMNHAEDLRNALHATAMVEAETENTDIEQEDLIDRNNSFEGSKHSSKNILNFGFPSGFHTCCRTNYYTPKTPFDANNYLHKIKTRFDTHPGIFTAFIHILKAYQAAPSPGPIHETHDAVRKLFWPHLDLIVGFGEWLPRPIEGGSGAADARGGVGDGVKEIEKEITDLKATLTILEVDFRALREKVGQMDTCTAGPRWVIEQLEKEVEGLKGDNEIMRMGIDGLMD</sequence>
<dbReference type="AlphaFoldDB" id="A0A4Z1PFG0"/>
<dbReference type="InterPro" id="IPR036600">
    <property type="entry name" value="PAH_sf"/>
</dbReference>
<proteinExistence type="predicted"/>
<evidence type="ECO:0000313" key="6">
    <source>
        <dbReference type="Proteomes" id="UP000298493"/>
    </source>
</evidence>
<evidence type="ECO:0000256" key="3">
    <source>
        <dbReference type="PROSITE-ProRule" id="PRU00810"/>
    </source>
</evidence>
<keyword evidence="4" id="KW-0175">Coiled coil</keyword>
<gene>
    <name evidence="5" type="ORF">E6O75_ATG00887</name>
</gene>